<evidence type="ECO:0000256" key="2">
    <source>
        <dbReference type="ARBA" id="ARBA00023242"/>
    </source>
</evidence>
<evidence type="ECO:0000256" key="3">
    <source>
        <dbReference type="SAM" id="MobiDB-lite"/>
    </source>
</evidence>
<organism evidence="5 6">
    <name type="scientific">Neofusicoccum ribis</name>
    <dbReference type="NCBI Taxonomy" id="45134"/>
    <lineage>
        <taxon>Eukaryota</taxon>
        <taxon>Fungi</taxon>
        <taxon>Dikarya</taxon>
        <taxon>Ascomycota</taxon>
        <taxon>Pezizomycotina</taxon>
        <taxon>Dothideomycetes</taxon>
        <taxon>Dothideomycetes incertae sedis</taxon>
        <taxon>Botryosphaeriales</taxon>
        <taxon>Botryosphaeriaceae</taxon>
        <taxon>Neofusicoccum</taxon>
    </lineage>
</organism>
<feature type="region of interest" description="Disordered" evidence="3">
    <location>
        <begin position="26"/>
        <end position="55"/>
    </location>
</feature>
<proteinExistence type="predicted"/>
<feature type="region of interest" description="Disordered" evidence="3">
    <location>
        <begin position="90"/>
        <end position="250"/>
    </location>
</feature>
<evidence type="ECO:0000256" key="1">
    <source>
        <dbReference type="ARBA" id="ARBA00004123"/>
    </source>
</evidence>
<dbReference type="InterPro" id="IPR039845">
    <property type="entry name" value="FAM192A"/>
</dbReference>
<evidence type="ECO:0000313" key="5">
    <source>
        <dbReference type="EMBL" id="KAL1626778.1"/>
    </source>
</evidence>
<evidence type="ECO:0000259" key="4">
    <source>
        <dbReference type="Pfam" id="PF10187"/>
    </source>
</evidence>
<dbReference type="Proteomes" id="UP001521116">
    <property type="component" value="Unassembled WGS sequence"/>
</dbReference>
<comment type="subcellular location">
    <subcellularLocation>
        <location evidence="1">Nucleus</location>
    </subcellularLocation>
</comment>
<dbReference type="PANTHER" id="PTHR13495:SF0">
    <property type="entry name" value="PSME3-INTERACTING PROTEIN"/>
    <property type="match status" value="1"/>
</dbReference>
<dbReference type="InterPro" id="IPR019331">
    <property type="entry name" value="FAM192A/Fyv6_N"/>
</dbReference>
<feature type="domain" description="FAM192A/Fyv6 N-terminal" evidence="4">
    <location>
        <begin position="5"/>
        <end position="104"/>
    </location>
</feature>
<dbReference type="Pfam" id="PF10187">
    <property type="entry name" value="FAM192A_Fyv6_N"/>
    <property type="match status" value="1"/>
</dbReference>
<comment type="caution">
    <text evidence="5">The sequence shown here is derived from an EMBL/GenBank/DDBJ whole genome shotgun (WGS) entry which is preliminary data.</text>
</comment>
<reference evidence="5 6" key="1">
    <citation type="submission" date="2024-02" db="EMBL/GenBank/DDBJ databases">
        <title>De novo assembly and annotation of 12 fungi associated with fruit tree decline syndrome in Ontario, Canada.</title>
        <authorList>
            <person name="Sulman M."/>
            <person name="Ellouze W."/>
            <person name="Ilyukhin E."/>
        </authorList>
    </citation>
    <scope>NUCLEOTIDE SEQUENCE [LARGE SCALE GENOMIC DNA]</scope>
    <source>
        <strain evidence="5 6">M1-105</strain>
    </source>
</reference>
<feature type="compositionally biased region" description="Polar residues" evidence="3">
    <location>
        <begin position="207"/>
        <end position="223"/>
    </location>
</feature>
<feature type="compositionally biased region" description="Basic and acidic residues" evidence="3">
    <location>
        <begin position="102"/>
        <end position="114"/>
    </location>
</feature>
<keyword evidence="2" id="KW-0539">Nucleus</keyword>
<protein>
    <recommendedName>
        <fullName evidence="4">FAM192A/Fyv6 N-terminal domain-containing protein</fullName>
    </recommendedName>
</protein>
<dbReference type="EMBL" id="JAJVDC020000079">
    <property type="protein sequence ID" value="KAL1626778.1"/>
    <property type="molecule type" value="Genomic_DNA"/>
</dbReference>
<feature type="compositionally biased region" description="Polar residues" evidence="3">
    <location>
        <begin position="155"/>
        <end position="167"/>
    </location>
</feature>
<gene>
    <name evidence="5" type="ORF">SLS56_006680</name>
</gene>
<dbReference type="PANTHER" id="PTHR13495">
    <property type="entry name" value="NEFA-INTERACTING NUCLEAR PROTEIN NIP30"/>
    <property type="match status" value="1"/>
</dbReference>
<accession>A0ABR3SQ04</accession>
<keyword evidence="6" id="KW-1185">Reference proteome</keyword>
<sequence>MSSGFVSGGTVDQPIERDAEWLKAQHELEAQRRRKQEESSQNDGKSLYEVLQANKAPAQSIKLKNQFRALDEDEAEFLDSVLESTRAKEAALKQETTQQLDAFRRQQDEAERAARLAGNSEGDPAVEEEQWASAGRKRKKGKDKETLMGIKIRRTSSTGEKGVSDSTSKAKAKAKANKPAPAAEGSKTATAPETTKPAPATKVHATPASSPPKTDTGAAGSTGQKEAQAQKAKPTPAALGLSGYSSDEDD</sequence>
<feature type="compositionally biased region" description="Low complexity" evidence="3">
    <location>
        <begin position="224"/>
        <end position="233"/>
    </location>
</feature>
<name>A0ABR3SQ04_9PEZI</name>
<feature type="compositionally biased region" description="Low complexity" evidence="3">
    <location>
        <begin position="177"/>
        <end position="202"/>
    </location>
</feature>
<evidence type="ECO:0000313" key="6">
    <source>
        <dbReference type="Proteomes" id="UP001521116"/>
    </source>
</evidence>
<feature type="compositionally biased region" description="Basic and acidic residues" evidence="3">
    <location>
        <begin position="26"/>
        <end position="38"/>
    </location>
</feature>